<dbReference type="RefSeq" id="WP_104518507.1">
    <property type="nucleotide sequence ID" value="NZ_NHRY01000080.1"/>
</dbReference>
<sequence>MLDEAVVTAADVMTRDVAFVHPETPLLDAVKLMARRRISGMPVVDDNGTIVGMISEGDLVRWHEGYSERQAHWLDMLAEGFQLAPSFLDGIRAERYKVKAVMSPGCFSVTETTLARDIATLMHGKSIKRVPVLRDGKLVGIVARSDLIRALAQKLDERAPAATAAFQSINEALRHGREEQGIQPGKGPGEK</sequence>
<dbReference type="OrthoDB" id="7871683at2"/>
<dbReference type="PANTHER" id="PTHR43080:SF2">
    <property type="entry name" value="CBS DOMAIN-CONTAINING PROTEIN"/>
    <property type="match status" value="1"/>
</dbReference>
<protein>
    <recommendedName>
        <fullName evidence="3">CBS domain-containing protein</fullName>
    </recommendedName>
</protein>
<dbReference type="PROSITE" id="PS51371">
    <property type="entry name" value="CBS"/>
    <property type="match status" value="2"/>
</dbReference>
<dbReference type="AlphaFoldDB" id="A0A2S6NJJ0"/>
<dbReference type="PIRSF" id="PIRSF036990">
    <property type="entry name" value="UCP036990_CBS_BON"/>
    <property type="match status" value="1"/>
</dbReference>
<evidence type="ECO:0000256" key="1">
    <source>
        <dbReference type="ARBA" id="ARBA00023122"/>
    </source>
</evidence>
<dbReference type="Proteomes" id="UP000239724">
    <property type="component" value="Unassembled WGS sequence"/>
</dbReference>
<dbReference type="InterPro" id="IPR051257">
    <property type="entry name" value="Diverse_CBS-Domain"/>
</dbReference>
<dbReference type="CDD" id="cd04586">
    <property type="entry name" value="CBS_pair_BON_assoc"/>
    <property type="match status" value="1"/>
</dbReference>
<evidence type="ECO:0000259" key="3">
    <source>
        <dbReference type="PROSITE" id="PS51371"/>
    </source>
</evidence>
<name>A0A2S6NJJ0_RHOGL</name>
<organism evidence="4 5">
    <name type="scientific">Rhodopila globiformis</name>
    <name type="common">Rhodopseudomonas globiformis</name>
    <dbReference type="NCBI Taxonomy" id="1071"/>
    <lineage>
        <taxon>Bacteria</taxon>
        <taxon>Pseudomonadati</taxon>
        <taxon>Pseudomonadota</taxon>
        <taxon>Alphaproteobacteria</taxon>
        <taxon>Acetobacterales</taxon>
        <taxon>Acetobacteraceae</taxon>
        <taxon>Rhodopila</taxon>
    </lineage>
</organism>
<dbReference type="InterPro" id="IPR000644">
    <property type="entry name" value="CBS_dom"/>
</dbReference>
<evidence type="ECO:0000313" key="4">
    <source>
        <dbReference type="EMBL" id="PPQ35018.1"/>
    </source>
</evidence>
<proteinExistence type="predicted"/>
<dbReference type="InterPro" id="IPR046342">
    <property type="entry name" value="CBS_dom_sf"/>
</dbReference>
<dbReference type="EMBL" id="NHRY01000080">
    <property type="protein sequence ID" value="PPQ35018.1"/>
    <property type="molecule type" value="Genomic_DNA"/>
</dbReference>
<dbReference type="InterPro" id="IPR017080">
    <property type="entry name" value="UCP036990_CBS_BON"/>
</dbReference>
<dbReference type="Gene3D" id="3.10.580.10">
    <property type="entry name" value="CBS-domain"/>
    <property type="match status" value="1"/>
</dbReference>
<dbReference type="SUPFAM" id="SSF54631">
    <property type="entry name" value="CBS-domain pair"/>
    <property type="match status" value="1"/>
</dbReference>
<dbReference type="SMART" id="SM00116">
    <property type="entry name" value="CBS"/>
    <property type="match status" value="2"/>
</dbReference>
<comment type="caution">
    <text evidence="4">The sequence shown here is derived from an EMBL/GenBank/DDBJ whole genome shotgun (WGS) entry which is preliminary data.</text>
</comment>
<gene>
    <name evidence="4" type="ORF">CCS01_08940</name>
</gene>
<evidence type="ECO:0000313" key="5">
    <source>
        <dbReference type="Proteomes" id="UP000239724"/>
    </source>
</evidence>
<dbReference type="PANTHER" id="PTHR43080">
    <property type="entry name" value="CBS DOMAIN-CONTAINING PROTEIN CBSX3, MITOCHONDRIAL"/>
    <property type="match status" value="1"/>
</dbReference>
<dbReference type="Pfam" id="PF00571">
    <property type="entry name" value="CBS"/>
    <property type="match status" value="2"/>
</dbReference>
<feature type="domain" description="CBS" evidence="3">
    <location>
        <begin position="102"/>
        <end position="157"/>
    </location>
</feature>
<feature type="domain" description="CBS" evidence="3">
    <location>
        <begin position="13"/>
        <end position="71"/>
    </location>
</feature>
<keyword evidence="5" id="KW-1185">Reference proteome</keyword>
<keyword evidence="1 2" id="KW-0129">CBS domain</keyword>
<evidence type="ECO:0000256" key="2">
    <source>
        <dbReference type="PROSITE-ProRule" id="PRU00703"/>
    </source>
</evidence>
<reference evidence="4 5" key="1">
    <citation type="journal article" date="2018" name="Arch. Microbiol.">
        <title>New insights into the metabolic potential of the phototrophic purple bacterium Rhodopila globiformis DSM 161(T) from its draft genome sequence and evidence for a vanadium-dependent nitrogenase.</title>
        <authorList>
            <person name="Imhoff J.F."/>
            <person name="Rahn T."/>
            <person name="Kunzel S."/>
            <person name="Neulinger S.C."/>
        </authorList>
    </citation>
    <scope>NUCLEOTIDE SEQUENCE [LARGE SCALE GENOMIC DNA]</scope>
    <source>
        <strain evidence="4 5">DSM 161</strain>
    </source>
</reference>
<accession>A0A2S6NJJ0</accession>